<gene>
    <name evidence="1" type="ORF">WM40_06170</name>
</gene>
<dbReference type="OrthoDB" id="8778662at2"/>
<dbReference type="Pfam" id="PF12512">
    <property type="entry name" value="DUF3717"/>
    <property type="match status" value="1"/>
</dbReference>
<dbReference type="InterPro" id="IPR022191">
    <property type="entry name" value="DUF3717"/>
</dbReference>
<evidence type="ECO:0008006" key="3">
    <source>
        <dbReference type="Google" id="ProtNLM"/>
    </source>
</evidence>
<name>A0A0F5K2Z8_9BURK</name>
<comment type="caution">
    <text evidence="1">The sequence shown here is derived from an EMBL/GenBank/DDBJ whole genome shotgun (WGS) entry which is preliminary data.</text>
</comment>
<dbReference type="EMBL" id="LAQU01000004">
    <property type="protein sequence ID" value="KKB64468.1"/>
    <property type="molecule type" value="Genomic_DNA"/>
</dbReference>
<proteinExistence type="predicted"/>
<dbReference type="RefSeq" id="WP_024904938.1">
    <property type="nucleotide sequence ID" value="NZ_CADFGU010000008.1"/>
</dbReference>
<dbReference type="Proteomes" id="UP000033618">
    <property type="component" value="Unassembled WGS sequence"/>
</dbReference>
<dbReference type="AlphaFoldDB" id="A0A0F5K2Z8"/>
<accession>A0A0F5K2Z8</accession>
<keyword evidence="2" id="KW-1185">Reference proteome</keyword>
<evidence type="ECO:0000313" key="1">
    <source>
        <dbReference type="EMBL" id="KKB64468.1"/>
    </source>
</evidence>
<dbReference type="PATRIC" id="fig|28092.6.peg.1469"/>
<organism evidence="1 2">
    <name type="scientific">Robbsia andropogonis</name>
    <dbReference type="NCBI Taxonomy" id="28092"/>
    <lineage>
        <taxon>Bacteria</taxon>
        <taxon>Pseudomonadati</taxon>
        <taxon>Pseudomonadota</taxon>
        <taxon>Betaproteobacteria</taxon>
        <taxon>Burkholderiales</taxon>
        <taxon>Burkholderiaceae</taxon>
        <taxon>Robbsia</taxon>
    </lineage>
</organism>
<protein>
    <recommendedName>
        <fullName evidence="3">DUF3717 domain-containing protein</fullName>
    </recommendedName>
</protein>
<evidence type="ECO:0000313" key="2">
    <source>
        <dbReference type="Proteomes" id="UP000033618"/>
    </source>
</evidence>
<reference evidence="1 2" key="1">
    <citation type="submission" date="2015-03" db="EMBL/GenBank/DDBJ databases">
        <title>Draft Genome Sequence of Burkholderia andropogonis type strain ICMP2807, isolated from Sorghum bicolor.</title>
        <authorList>
            <person name="Lopes-Santos L."/>
            <person name="Castro D.B."/>
            <person name="Ottoboni L.M."/>
            <person name="Park D."/>
            <person name="Weirc B.S."/>
            <person name="Destefano S.A."/>
        </authorList>
    </citation>
    <scope>NUCLEOTIDE SEQUENCE [LARGE SCALE GENOMIC DNA]</scope>
    <source>
        <strain evidence="1 2">ICMP2807</strain>
    </source>
</reference>
<sequence length="73" mass="8219">MELTVIQIESAINYWRNRSPATGDELRLCPQASALGGTYARMIYEHRSTVLLDEMDSTARDAWHVFQTACSAV</sequence>